<dbReference type="Proteomes" id="UP001271769">
    <property type="component" value="Unassembled WGS sequence"/>
</dbReference>
<evidence type="ECO:0000256" key="5">
    <source>
        <dbReference type="ARBA" id="ARBA00023004"/>
    </source>
</evidence>
<comment type="caution">
    <text evidence="9">The sequence shown here is derived from an EMBL/GenBank/DDBJ whole genome shotgun (WGS) entry which is preliminary data.</text>
</comment>
<sequence length="294" mass="32339">MYPWLDRSGQLSWLKLSVFVGVTLPGLWAAVIWANGTPAAAGALGTSAMPVTAALHQIGLWAVRLLLITLAVTPLRRIGAWPRAITLRRMLGVSAFFYAAIHLALYVVQQNFRLGFVASEIVLRFYLSIGFVALVGLLVLAITSTDSAVRRLGGRKWQRLHYLVYPLTVLGLAHFFLQSKINVGEPILMSGFFIWLMLYRAAYHWNGDRGLSVVQLGLLAVGTAGLTLAGEALWYELATGIGGQRILAATFDFRHVRPAWWVMLVAAAFIPLKWAADRYWSRHRQAGGRAAAAA</sequence>
<evidence type="ECO:0000256" key="3">
    <source>
        <dbReference type="ARBA" id="ARBA00022692"/>
    </source>
</evidence>
<protein>
    <recommendedName>
        <fullName evidence="7">Protein-methionine-sulfoxide reductase heme-binding subunit MsrQ</fullName>
    </recommendedName>
    <alternativeName>
        <fullName evidence="7">Flavocytochrome MsrQ</fullName>
    </alternativeName>
</protein>
<accession>A0ABU5E5N4</accession>
<comment type="cofactor">
    <cofactor evidence="7">
        <name>heme b</name>
        <dbReference type="ChEBI" id="CHEBI:60344"/>
    </cofactor>
    <text evidence="7">Binds 1 heme b (iron(II)-protoporphyrin IX) group per subunit.</text>
</comment>
<feature type="domain" description="Ferric oxidoreductase" evidence="8">
    <location>
        <begin position="59"/>
        <end position="171"/>
    </location>
</feature>
<proteinExistence type="inferred from homology"/>
<feature type="transmembrane region" description="Helical" evidence="7">
    <location>
        <begin position="87"/>
        <end position="109"/>
    </location>
</feature>
<evidence type="ECO:0000256" key="1">
    <source>
        <dbReference type="ARBA" id="ARBA00004141"/>
    </source>
</evidence>
<dbReference type="InterPro" id="IPR022837">
    <property type="entry name" value="MsrQ-like"/>
</dbReference>
<keyword evidence="10" id="KW-1185">Reference proteome</keyword>
<feature type="transmembrane region" description="Helical" evidence="7">
    <location>
        <begin position="183"/>
        <end position="201"/>
    </location>
</feature>
<keyword evidence="3 7" id="KW-0812">Transmembrane</keyword>
<keyword evidence="2 7" id="KW-0813">Transport</keyword>
<evidence type="ECO:0000256" key="6">
    <source>
        <dbReference type="ARBA" id="ARBA00023136"/>
    </source>
</evidence>
<keyword evidence="4 7" id="KW-1133">Transmembrane helix</keyword>
<dbReference type="PANTHER" id="PTHR36964">
    <property type="entry name" value="PROTEIN-METHIONINE-SULFOXIDE REDUCTASE HEME-BINDING SUBUNIT MSRQ"/>
    <property type="match status" value="1"/>
</dbReference>
<feature type="transmembrane region" description="Helical" evidence="7">
    <location>
        <begin position="12"/>
        <end position="34"/>
    </location>
</feature>
<keyword evidence="7" id="KW-1003">Cell membrane</keyword>
<comment type="subcellular location">
    <subcellularLocation>
        <location evidence="7">Cell membrane</location>
        <topology evidence="7">Multi-pass membrane protein</topology>
    </subcellularLocation>
    <subcellularLocation>
        <location evidence="1">Membrane</location>
        <topology evidence="1">Multi-pass membrane protein</topology>
    </subcellularLocation>
</comment>
<feature type="transmembrane region" description="Helical" evidence="7">
    <location>
        <begin position="213"/>
        <end position="235"/>
    </location>
</feature>
<feature type="transmembrane region" description="Helical" evidence="7">
    <location>
        <begin position="54"/>
        <end position="75"/>
    </location>
</feature>
<evidence type="ECO:0000256" key="2">
    <source>
        <dbReference type="ARBA" id="ARBA00022448"/>
    </source>
</evidence>
<feature type="transmembrane region" description="Helical" evidence="7">
    <location>
        <begin position="121"/>
        <end position="140"/>
    </location>
</feature>
<keyword evidence="6 7" id="KW-0472">Membrane</keyword>
<name>A0ABU5E5N4_9PROT</name>
<comment type="similarity">
    <text evidence="7">Belongs to the MsrQ family.</text>
</comment>
<dbReference type="InterPro" id="IPR013130">
    <property type="entry name" value="Fe3_Rdtase_TM_dom"/>
</dbReference>
<dbReference type="Pfam" id="PF01794">
    <property type="entry name" value="Ferric_reduct"/>
    <property type="match status" value="1"/>
</dbReference>
<feature type="transmembrane region" description="Helical" evidence="7">
    <location>
        <begin position="160"/>
        <end position="177"/>
    </location>
</feature>
<organism evidence="9 10">
    <name type="scientific">Dongia rigui</name>
    <dbReference type="NCBI Taxonomy" id="940149"/>
    <lineage>
        <taxon>Bacteria</taxon>
        <taxon>Pseudomonadati</taxon>
        <taxon>Pseudomonadota</taxon>
        <taxon>Alphaproteobacteria</taxon>
        <taxon>Rhodospirillales</taxon>
        <taxon>Dongiaceae</taxon>
        <taxon>Dongia</taxon>
    </lineage>
</organism>
<dbReference type="PANTHER" id="PTHR36964:SF1">
    <property type="entry name" value="PROTEIN-METHIONINE-SULFOXIDE REDUCTASE HEME-BINDING SUBUNIT MSRQ"/>
    <property type="match status" value="1"/>
</dbReference>
<keyword evidence="7" id="KW-0285">Flavoprotein</keyword>
<dbReference type="EMBL" id="JAXCLX010000004">
    <property type="protein sequence ID" value="MDY0874263.1"/>
    <property type="molecule type" value="Genomic_DNA"/>
</dbReference>
<gene>
    <name evidence="7" type="primary">msrQ</name>
    <name evidence="9" type="ORF">SMD31_20155</name>
</gene>
<keyword evidence="7" id="KW-0479">Metal-binding</keyword>
<keyword evidence="7" id="KW-0249">Electron transport</keyword>
<comment type="caution">
    <text evidence="7">Lacks conserved residue(s) required for the propagation of feature annotation.</text>
</comment>
<evidence type="ECO:0000259" key="8">
    <source>
        <dbReference type="Pfam" id="PF01794"/>
    </source>
</evidence>
<keyword evidence="5 7" id="KW-0408">Iron</keyword>
<evidence type="ECO:0000256" key="4">
    <source>
        <dbReference type="ARBA" id="ARBA00022989"/>
    </source>
</evidence>
<evidence type="ECO:0000313" key="10">
    <source>
        <dbReference type="Proteomes" id="UP001271769"/>
    </source>
</evidence>
<reference evidence="9 10" key="1">
    <citation type="journal article" date="2013" name="Antonie Van Leeuwenhoek">
        <title>Dongia rigui sp. nov., isolated from freshwater of a large wetland in Korea.</title>
        <authorList>
            <person name="Baik K.S."/>
            <person name="Hwang Y.M."/>
            <person name="Choi J.S."/>
            <person name="Kwon J."/>
            <person name="Seong C.N."/>
        </authorList>
    </citation>
    <scope>NUCLEOTIDE SEQUENCE [LARGE SCALE GENOMIC DNA]</scope>
    <source>
        <strain evidence="9 10">04SU4-P</strain>
    </source>
</reference>
<comment type="cofactor">
    <cofactor evidence="7">
        <name>FMN</name>
        <dbReference type="ChEBI" id="CHEBI:58210"/>
    </cofactor>
    <text evidence="7">Binds 1 FMN per subunit.</text>
</comment>
<feature type="transmembrane region" description="Helical" evidence="7">
    <location>
        <begin position="259"/>
        <end position="276"/>
    </location>
</feature>
<dbReference type="HAMAP" id="MF_01207">
    <property type="entry name" value="MsrQ"/>
    <property type="match status" value="1"/>
</dbReference>
<evidence type="ECO:0000313" key="9">
    <source>
        <dbReference type="EMBL" id="MDY0874263.1"/>
    </source>
</evidence>
<comment type="function">
    <text evidence="7">Part of the MsrPQ system that repairs oxidized periplasmic proteins containing methionine sulfoxide residues (Met-O), using respiratory chain electrons. Thus protects these proteins from oxidative-stress damage caused by reactive species of oxygen and chlorine generated by the host defense mechanisms. MsrPQ is essential for the maintenance of envelope integrity under bleach stress, rescuing a wide series of structurally unrelated periplasmic proteins from methionine oxidation. MsrQ provides electrons for reduction to the reductase catalytic subunit MsrP, using the quinone pool of the respiratory chain.</text>
</comment>
<keyword evidence="7" id="KW-0288">FMN</keyword>
<dbReference type="RefSeq" id="WP_320502732.1">
    <property type="nucleotide sequence ID" value="NZ_JAXCLX010000004.1"/>
</dbReference>
<keyword evidence="7" id="KW-0349">Heme</keyword>
<evidence type="ECO:0000256" key="7">
    <source>
        <dbReference type="HAMAP-Rule" id="MF_01207"/>
    </source>
</evidence>
<comment type="subunit">
    <text evidence="7">Heterodimer of a catalytic subunit (MsrP) and a heme-binding subunit (MsrQ).</text>
</comment>